<dbReference type="Pfam" id="PF23598">
    <property type="entry name" value="LRR_14"/>
    <property type="match status" value="1"/>
</dbReference>
<gene>
    <name evidence="11" type="ORF">URODEC1_LOCUS33163</name>
</gene>
<dbReference type="InterPro" id="IPR032675">
    <property type="entry name" value="LRR_dom_sf"/>
</dbReference>
<evidence type="ECO:0000256" key="4">
    <source>
        <dbReference type="ARBA" id="ARBA00022741"/>
    </source>
</evidence>
<dbReference type="InterPro" id="IPR042197">
    <property type="entry name" value="Apaf_helical"/>
</dbReference>
<dbReference type="PRINTS" id="PR00364">
    <property type="entry name" value="DISEASERSIST"/>
</dbReference>
<dbReference type="InterPro" id="IPR027417">
    <property type="entry name" value="P-loop_NTPase"/>
</dbReference>
<evidence type="ECO:0000256" key="6">
    <source>
        <dbReference type="ARBA" id="ARBA00023054"/>
    </source>
</evidence>
<dbReference type="EMBL" id="OZ075126">
    <property type="protein sequence ID" value="CAL4941711.1"/>
    <property type="molecule type" value="Genomic_DNA"/>
</dbReference>
<dbReference type="Gene3D" id="1.10.10.10">
    <property type="entry name" value="Winged helix-like DNA-binding domain superfamily/Winged helix DNA-binding domain"/>
    <property type="match status" value="1"/>
</dbReference>
<feature type="domain" description="Disease resistance protein winged helix" evidence="9">
    <location>
        <begin position="440"/>
        <end position="512"/>
    </location>
</feature>
<dbReference type="SUPFAM" id="SSF52540">
    <property type="entry name" value="P-loop containing nucleoside triphosphate hydrolases"/>
    <property type="match status" value="1"/>
</dbReference>
<name>A0ABC8YBY3_9POAL</name>
<dbReference type="CDD" id="cd14798">
    <property type="entry name" value="RX-CC_like"/>
    <property type="match status" value="1"/>
</dbReference>
<reference evidence="12" key="1">
    <citation type="submission" date="2024-06" db="EMBL/GenBank/DDBJ databases">
        <authorList>
            <person name="Ryan C."/>
        </authorList>
    </citation>
    <scope>NUCLEOTIDE SEQUENCE [LARGE SCALE GENOMIC DNA]</scope>
</reference>
<sequence>MEIVTGALSSVISKLGELLIGEYNLQKGVKGEIMFLQAELESMKGALQKVSSTPPDKLDIQDKIWARDLRELSYDIEDSIDTFMVCGKSNQQTKLHGINKFIDRSVGLFRKAKGRHRIAFEIRDIKSRVLEVHKRRRRYEINLGVDKPVRATVDPRLLIHYTKVTELVGIDEARDELIKIIMQEEDEAPMQQGKIVSIVGFGGLGKTTLANAVHAKIRALFDCCAFISVSQTPDFKKLFKGILYQLDKKSYDSINEKTLEEEQLINELRDFLQHKRYMIVIDDIWEITVWKIIRRALPDNDIGYKIITTTRNIDVAKQTGATYLMKPLSLNNSRKLLYRRIFGNQEKDNNEGNGKYIDEELDKVTDKILKKCAGIPLAIITIASLLARKERNKMDWYEVCSSVGSGLESSLDWDNMRKILSFSYYDLPSHLRTCLLYLSIFPEDYEIGKDRLIWMWIAEGFIQCKERGHSLFQVGESYFNELINRFMIQPVYDEQYGMLEHCRVHDMMLDLIRSFSNEENFVTILNDMDHTSPSNTVRRLSLQHGKEDRAKKWATGSIRQVRSIVVFQFAVDLLPAFQRFGVLRVLHLEGCNLSQCCSLKYLEYLLHLRYLGLINTSIPNLPDEVGNLQYLQTLDVMESGISCLPTTVLQLKKLMCLRVHWFTRVPGIGTLTSLEELSWLRIDDISTDIIEELGLLTELRVLRIAFFTEWNDKLAECLRELKKILIISVIIGQRSIGGLDTWVAPRHLRRLETRWGCWFATLPAWLNPSLLLDLSFLSIDVRELQQKDLEILGRLPALYYLDLRVDCKNPRIHRRFVVGARFFPCLVHCALWGFVQPVVFERGAMPKLTRLVFTFSMHSDGGIDLGLGNLASLQEISVCVRPGATVEEVDEAKAKLRQAAEIHPNRPTIHIDEDEDSDSEYIDTKICPTKNNAHCMTQTISLVRKARRRRI</sequence>
<organism evidence="11 12">
    <name type="scientific">Urochloa decumbens</name>
    <dbReference type="NCBI Taxonomy" id="240449"/>
    <lineage>
        <taxon>Eukaryota</taxon>
        <taxon>Viridiplantae</taxon>
        <taxon>Streptophyta</taxon>
        <taxon>Embryophyta</taxon>
        <taxon>Tracheophyta</taxon>
        <taxon>Spermatophyta</taxon>
        <taxon>Magnoliopsida</taxon>
        <taxon>Liliopsida</taxon>
        <taxon>Poales</taxon>
        <taxon>Poaceae</taxon>
        <taxon>PACMAD clade</taxon>
        <taxon>Panicoideae</taxon>
        <taxon>Panicodae</taxon>
        <taxon>Paniceae</taxon>
        <taxon>Melinidinae</taxon>
        <taxon>Urochloa</taxon>
    </lineage>
</organism>
<protein>
    <recommendedName>
        <fullName evidence="13">AAA+ ATPase domain-containing protein</fullName>
    </recommendedName>
</protein>
<dbReference type="SUPFAM" id="SSF52058">
    <property type="entry name" value="L domain-like"/>
    <property type="match status" value="1"/>
</dbReference>
<dbReference type="GO" id="GO:0042742">
    <property type="term" value="P:defense response to bacterium"/>
    <property type="evidence" value="ECO:0007669"/>
    <property type="project" value="UniProtKB-ARBA"/>
</dbReference>
<reference evidence="11 12" key="2">
    <citation type="submission" date="2024-10" db="EMBL/GenBank/DDBJ databases">
        <authorList>
            <person name="Ryan C."/>
        </authorList>
    </citation>
    <scope>NUCLEOTIDE SEQUENCE [LARGE SCALE GENOMIC DNA]</scope>
</reference>
<feature type="domain" description="Disease resistance N-terminal" evidence="8">
    <location>
        <begin position="7"/>
        <end position="93"/>
    </location>
</feature>
<evidence type="ECO:0000259" key="8">
    <source>
        <dbReference type="Pfam" id="PF18052"/>
    </source>
</evidence>
<dbReference type="InterPro" id="IPR036388">
    <property type="entry name" value="WH-like_DNA-bd_sf"/>
</dbReference>
<dbReference type="InterPro" id="IPR002182">
    <property type="entry name" value="NB-ARC"/>
</dbReference>
<feature type="domain" description="Disease resistance R13L4/SHOC-2-like LRR" evidence="10">
    <location>
        <begin position="560"/>
        <end position="909"/>
    </location>
</feature>
<dbReference type="Pfam" id="PF00931">
    <property type="entry name" value="NB-ARC"/>
    <property type="match status" value="1"/>
</dbReference>
<dbReference type="InterPro" id="IPR055414">
    <property type="entry name" value="LRR_R13L4/SHOC2-like"/>
</dbReference>
<dbReference type="PANTHER" id="PTHR23155:SF1116">
    <property type="entry name" value="OS12G0273300 PROTEIN"/>
    <property type="match status" value="1"/>
</dbReference>
<dbReference type="FunFam" id="1.10.10.10:FF:000322">
    <property type="entry name" value="Probable disease resistance protein At1g63360"/>
    <property type="match status" value="1"/>
</dbReference>
<dbReference type="Gene3D" id="1.10.8.430">
    <property type="entry name" value="Helical domain of apoptotic protease-activating factors"/>
    <property type="match status" value="1"/>
</dbReference>
<evidence type="ECO:0000259" key="7">
    <source>
        <dbReference type="Pfam" id="PF00931"/>
    </source>
</evidence>
<keyword evidence="4" id="KW-0547">Nucleotide-binding</keyword>
<dbReference type="GO" id="GO:0000166">
    <property type="term" value="F:nucleotide binding"/>
    <property type="evidence" value="ECO:0007669"/>
    <property type="project" value="UniProtKB-KW"/>
</dbReference>
<keyword evidence="3" id="KW-0677">Repeat</keyword>
<evidence type="ECO:0000259" key="9">
    <source>
        <dbReference type="Pfam" id="PF23559"/>
    </source>
</evidence>
<dbReference type="PANTHER" id="PTHR23155">
    <property type="entry name" value="DISEASE RESISTANCE PROTEIN RP"/>
    <property type="match status" value="1"/>
</dbReference>
<keyword evidence="5" id="KW-0611">Plant defense</keyword>
<dbReference type="InterPro" id="IPR044974">
    <property type="entry name" value="Disease_R_plants"/>
</dbReference>
<evidence type="ECO:0000313" key="11">
    <source>
        <dbReference type="EMBL" id="CAL4941711.1"/>
    </source>
</evidence>
<dbReference type="FunFam" id="3.40.50.300:FF:001091">
    <property type="entry name" value="Probable disease resistance protein At1g61300"/>
    <property type="match status" value="1"/>
</dbReference>
<dbReference type="Proteomes" id="UP001497457">
    <property type="component" value="Chromosome 16b"/>
</dbReference>
<keyword evidence="2" id="KW-0433">Leucine-rich repeat</keyword>
<dbReference type="Pfam" id="PF18052">
    <property type="entry name" value="Rx_N"/>
    <property type="match status" value="1"/>
</dbReference>
<evidence type="ECO:0000256" key="5">
    <source>
        <dbReference type="ARBA" id="ARBA00022821"/>
    </source>
</evidence>
<evidence type="ECO:0000313" key="12">
    <source>
        <dbReference type="Proteomes" id="UP001497457"/>
    </source>
</evidence>
<dbReference type="Gene3D" id="3.80.10.10">
    <property type="entry name" value="Ribonuclease Inhibitor"/>
    <property type="match status" value="1"/>
</dbReference>
<evidence type="ECO:0008006" key="13">
    <source>
        <dbReference type="Google" id="ProtNLM"/>
    </source>
</evidence>
<evidence type="ECO:0000259" key="10">
    <source>
        <dbReference type="Pfam" id="PF23598"/>
    </source>
</evidence>
<feature type="domain" description="NB-ARC" evidence="7">
    <location>
        <begin position="189"/>
        <end position="330"/>
    </location>
</feature>
<dbReference type="InterPro" id="IPR058922">
    <property type="entry name" value="WHD_DRP"/>
</dbReference>
<proteinExistence type="inferred from homology"/>
<dbReference type="Gene3D" id="3.40.50.300">
    <property type="entry name" value="P-loop containing nucleotide triphosphate hydrolases"/>
    <property type="match status" value="1"/>
</dbReference>
<evidence type="ECO:0000256" key="3">
    <source>
        <dbReference type="ARBA" id="ARBA00022737"/>
    </source>
</evidence>
<keyword evidence="6" id="KW-0175">Coiled coil</keyword>
<evidence type="ECO:0000256" key="2">
    <source>
        <dbReference type="ARBA" id="ARBA00022614"/>
    </source>
</evidence>
<evidence type="ECO:0000256" key="1">
    <source>
        <dbReference type="ARBA" id="ARBA00008894"/>
    </source>
</evidence>
<dbReference type="GO" id="GO:0002758">
    <property type="term" value="P:innate immune response-activating signaling pathway"/>
    <property type="evidence" value="ECO:0007669"/>
    <property type="project" value="UniProtKB-ARBA"/>
</dbReference>
<dbReference type="Pfam" id="PF23559">
    <property type="entry name" value="WHD_DRP"/>
    <property type="match status" value="1"/>
</dbReference>
<dbReference type="InterPro" id="IPR041118">
    <property type="entry name" value="Rx_N"/>
</dbReference>
<dbReference type="GO" id="GO:0009626">
    <property type="term" value="P:plant-type hypersensitive response"/>
    <property type="evidence" value="ECO:0007669"/>
    <property type="project" value="UniProtKB-ARBA"/>
</dbReference>
<dbReference type="Gene3D" id="1.20.5.4130">
    <property type="match status" value="1"/>
</dbReference>
<keyword evidence="12" id="KW-1185">Reference proteome</keyword>
<accession>A0ABC8YBY3</accession>
<dbReference type="InterPro" id="IPR038005">
    <property type="entry name" value="RX-like_CC"/>
</dbReference>
<dbReference type="AlphaFoldDB" id="A0ABC8YBY3"/>
<comment type="similarity">
    <text evidence="1">Belongs to the disease resistance NB-LRR family.</text>
</comment>